<dbReference type="NCBIfam" id="TIGR00585">
    <property type="entry name" value="mutl"/>
    <property type="match status" value="1"/>
</dbReference>
<evidence type="ECO:0000259" key="5">
    <source>
        <dbReference type="SMART" id="SM01340"/>
    </source>
</evidence>
<dbReference type="Gene3D" id="3.30.565.10">
    <property type="entry name" value="Histidine kinase-like ATPase, C-terminal domain"/>
    <property type="match status" value="1"/>
</dbReference>
<dbReference type="GO" id="GO:0030983">
    <property type="term" value="F:mismatched DNA binding"/>
    <property type="evidence" value="ECO:0007669"/>
    <property type="project" value="InterPro"/>
</dbReference>
<keyword evidence="6" id="KW-0378">Hydrolase</keyword>
<dbReference type="AlphaFoldDB" id="A0A1V9XN25"/>
<feature type="region of interest" description="Disordered" evidence="3">
    <location>
        <begin position="483"/>
        <end position="521"/>
    </location>
</feature>
<dbReference type="InterPro" id="IPR014721">
    <property type="entry name" value="Ribsml_uS5_D2-typ_fold_subgr"/>
</dbReference>
<keyword evidence="7" id="KW-1185">Reference proteome</keyword>
<dbReference type="GO" id="GO:0140664">
    <property type="term" value="F:ATP-dependent DNA damage sensor activity"/>
    <property type="evidence" value="ECO:0007669"/>
    <property type="project" value="InterPro"/>
</dbReference>
<keyword evidence="2" id="KW-0227">DNA damage</keyword>
<dbReference type="FunFam" id="3.30.1370.100:FF:000001">
    <property type="entry name" value="Mismatch repair endonuclease pms1, putative"/>
    <property type="match status" value="1"/>
</dbReference>
<dbReference type="Pfam" id="PF08676">
    <property type="entry name" value="MutL_C"/>
    <property type="match status" value="1"/>
</dbReference>
<dbReference type="SMART" id="SM01340">
    <property type="entry name" value="DNA_mis_repair"/>
    <property type="match status" value="1"/>
</dbReference>
<dbReference type="Proteomes" id="UP000192247">
    <property type="component" value="Unassembled WGS sequence"/>
</dbReference>
<dbReference type="EMBL" id="MNPL01007175">
    <property type="protein sequence ID" value="OQR74909.1"/>
    <property type="molecule type" value="Genomic_DNA"/>
</dbReference>
<dbReference type="Pfam" id="PF01119">
    <property type="entry name" value="DNA_mis_repair"/>
    <property type="match status" value="1"/>
</dbReference>
<dbReference type="Gene3D" id="3.30.1370.100">
    <property type="entry name" value="MutL, C-terminal domain, regulatory subdomain"/>
    <property type="match status" value="1"/>
</dbReference>
<reference evidence="6 7" key="1">
    <citation type="journal article" date="2017" name="Gigascience">
        <title>Draft genome of the honey bee ectoparasitic mite, Tropilaelaps mercedesae, is shaped by the parasitic life history.</title>
        <authorList>
            <person name="Dong X."/>
            <person name="Armstrong S.D."/>
            <person name="Xia D."/>
            <person name="Makepeace B.L."/>
            <person name="Darby A.C."/>
            <person name="Kadowaki T."/>
        </authorList>
    </citation>
    <scope>NUCLEOTIDE SEQUENCE [LARGE SCALE GENOMIC DNA]</scope>
    <source>
        <strain evidence="6">Wuxi-XJTLU</strain>
    </source>
</reference>
<feature type="region of interest" description="Disordered" evidence="3">
    <location>
        <begin position="336"/>
        <end position="452"/>
    </location>
</feature>
<protein>
    <submittedName>
        <fullName evidence="6">Mismatch repair endonuclease PMS2</fullName>
    </submittedName>
</protein>
<dbReference type="GO" id="GO:0004519">
    <property type="term" value="F:endonuclease activity"/>
    <property type="evidence" value="ECO:0007669"/>
    <property type="project" value="UniProtKB-KW"/>
</dbReference>
<name>A0A1V9XN25_9ACAR</name>
<dbReference type="PROSITE" id="PS00058">
    <property type="entry name" value="DNA_MISMATCH_REPAIR_1"/>
    <property type="match status" value="1"/>
</dbReference>
<dbReference type="InterPro" id="IPR042121">
    <property type="entry name" value="MutL_C_regsub"/>
</dbReference>
<evidence type="ECO:0000313" key="6">
    <source>
        <dbReference type="EMBL" id="OQR74909.1"/>
    </source>
</evidence>
<keyword evidence="6" id="KW-0255">Endonuclease</keyword>
<feature type="compositionally biased region" description="Polar residues" evidence="3">
    <location>
        <begin position="336"/>
        <end position="345"/>
    </location>
</feature>
<dbReference type="InterPro" id="IPR038973">
    <property type="entry name" value="MutL/Mlh/Pms-like"/>
</dbReference>
<dbReference type="STRING" id="418985.A0A1V9XN25"/>
<dbReference type="GO" id="GO:0032389">
    <property type="term" value="C:MutLalpha complex"/>
    <property type="evidence" value="ECO:0007669"/>
    <property type="project" value="TreeGrafter"/>
</dbReference>
<gene>
    <name evidence="6" type="ORF">BIW11_00874</name>
</gene>
<feature type="domain" description="MutL C-terminal dimerisation" evidence="4">
    <location>
        <begin position="690"/>
        <end position="837"/>
    </location>
</feature>
<accession>A0A1V9XN25</accession>
<dbReference type="FunCoup" id="A0A1V9XN25">
    <property type="interactions" value="1337"/>
</dbReference>
<comment type="caution">
    <text evidence="6">The sequence shown here is derived from an EMBL/GenBank/DDBJ whole genome shotgun (WGS) entry which is preliminary data.</text>
</comment>
<sequence>MPSLQIQDNGEGILPQNFESLCLKHFTSKLREFSDLESIATFGFRGEALSSLCALGQVSVVTKHSTKAVGSSLRYDAEGRLVENKPCARETGTTVYVENIFAPLPVRHKQFITTLKKEFTKMVHFMSGYGLIARGVSMAVVNFDDRARRHEVLRKRAHLSYRDNIAEVFGYKEVSKLLAYEPAPLPLDADVLEEFRLTKLTSEYFDEVVIEGFVSSCVHGQGRSTGDRQFFFVNSRPCEHAKLTKLVNQVYHQYNSLQQPFVMLNVLTPQQLVDVNLTPDKRTILLHRENVMLAMIKASLVAMFNKQATQYAVNTVDATYLEKSFFQDRSAESRNSSVLETSMTNSLDGDSDASASVSGMKDAKTGKFLSKFTRTGGEKQDGAVTRQRLADKSDRSGAFASGVASQRSASLKERFAFQSSSSKRKIQESQVSSPPSRPKRSTGETGGVPLSSYGFTRSLGKIHDESGSGALQERSWRLEKFLKGAKKSDEVENAEESSGERNKLNEAEKEYPPDADLTDEDIGTTAESAEEEGLGSKRRYAVYKSNVEASTDTLSDKNQLEGDSLAANEEPDTGKCAANENEPVGSDSTEDDMEGHHSDDSRSNGSDKLFDTFVDDVVIRQVGICRLDWTLDNLTGDFQAILQEDTGTAERSLARSDCRFRARISPNENTSAESELTREISKEMFEQMEIIGQFNKGFIIARLDNDLFIVDQHAADEKFNFETLQATTTIDCQPLAIPQKLSVAPGNEQTILEHLAIFEKNGFRIAVDEDAPWGQRLALAAVPQSGQWQMGMTEVDELIFMLNDNSHPNLVNCRPAKVRSMFAMRACRRSVMVGDELNKREMTRVVSQLSRLQHPWNCPHGRPTMRHLVNLSFVKV</sequence>
<dbReference type="InterPro" id="IPR002099">
    <property type="entry name" value="MutL/Mlh/PMS"/>
</dbReference>
<dbReference type="Gene3D" id="3.30.1540.20">
    <property type="entry name" value="MutL, C-terminal domain, dimerisation subdomain"/>
    <property type="match status" value="1"/>
</dbReference>
<feature type="compositionally biased region" description="Basic and acidic residues" evidence="3">
    <location>
        <begin position="498"/>
        <end position="512"/>
    </location>
</feature>
<feature type="compositionally biased region" description="Low complexity" evidence="3">
    <location>
        <begin position="346"/>
        <end position="359"/>
    </location>
</feature>
<dbReference type="GO" id="GO:0016887">
    <property type="term" value="F:ATP hydrolysis activity"/>
    <property type="evidence" value="ECO:0007669"/>
    <property type="project" value="InterPro"/>
</dbReference>
<dbReference type="InterPro" id="IPR036890">
    <property type="entry name" value="HATPase_C_sf"/>
</dbReference>
<dbReference type="SUPFAM" id="SSF118116">
    <property type="entry name" value="DNA mismatch repair protein MutL"/>
    <property type="match status" value="1"/>
</dbReference>
<dbReference type="InterPro" id="IPR020568">
    <property type="entry name" value="Ribosomal_Su5_D2-typ_SF"/>
</dbReference>
<keyword evidence="6" id="KW-0540">Nuclease</keyword>
<evidence type="ECO:0000313" key="7">
    <source>
        <dbReference type="Proteomes" id="UP000192247"/>
    </source>
</evidence>
<dbReference type="InterPro" id="IPR013507">
    <property type="entry name" value="DNA_mismatch_S5_2-like"/>
</dbReference>
<feature type="domain" description="DNA mismatch repair protein S5" evidence="5">
    <location>
        <begin position="165"/>
        <end position="305"/>
    </location>
</feature>
<evidence type="ECO:0000256" key="2">
    <source>
        <dbReference type="ARBA" id="ARBA00022763"/>
    </source>
</evidence>
<dbReference type="InterPro" id="IPR014790">
    <property type="entry name" value="MutL_C"/>
</dbReference>
<dbReference type="SUPFAM" id="SSF55874">
    <property type="entry name" value="ATPase domain of HSP90 chaperone/DNA topoisomerase II/histidine kinase"/>
    <property type="match status" value="1"/>
</dbReference>
<dbReference type="Gene3D" id="3.30.230.10">
    <property type="match status" value="1"/>
</dbReference>
<dbReference type="PANTHER" id="PTHR10073:SF52">
    <property type="entry name" value="MISMATCH REPAIR ENDONUCLEASE PMS2"/>
    <property type="match status" value="1"/>
</dbReference>
<organism evidence="6 7">
    <name type="scientific">Tropilaelaps mercedesae</name>
    <dbReference type="NCBI Taxonomy" id="418985"/>
    <lineage>
        <taxon>Eukaryota</taxon>
        <taxon>Metazoa</taxon>
        <taxon>Ecdysozoa</taxon>
        <taxon>Arthropoda</taxon>
        <taxon>Chelicerata</taxon>
        <taxon>Arachnida</taxon>
        <taxon>Acari</taxon>
        <taxon>Parasitiformes</taxon>
        <taxon>Mesostigmata</taxon>
        <taxon>Gamasina</taxon>
        <taxon>Dermanyssoidea</taxon>
        <taxon>Laelapidae</taxon>
        <taxon>Tropilaelaps</taxon>
    </lineage>
</organism>
<dbReference type="CDD" id="cd03484">
    <property type="entry name" value="MutL_Trans_hPMS_2_like"/>
    <property type="match status" value="1"/>
</dbReference>
<evidence type="ECO:0000259" key="4">
    <source>
        <dbReference type="SMART" id="SM00853"/>
    </source>
</evidence>
<dbReference type="PANTHER" id="PTHR10073">
    <property type="entry name" value="DNA MISMATCH REPAIR PROTEIN MLH, PMS, MUTL"/>
    <property type="match status" value="1"/>
</dbReference>
<dbReference type="SUPFAM" id="SSF54211">
    <property type="entry name" value="Ribosomal protein S5 domain 2-like"/>
    <property type="match status" value="1"/>
</dbReference>
<dbReference type="InParanoid" id="A0A1V9XN25"/>
<dbReference type="InterPro" id="IPR037198">
    <property type="entry name" value="MutL_C_sf"/>
</dbReference>
<proteinExistence type="inferred from homology"/>
<dbReference type="InterPro" id="IPR042120">
    <property type="entry name" value="MutL_C_dimsub"/>
</dbReference>
<dbReference type="InterPro" id="IPR014762">
    <property type="entry name" value="DNA_mismatch_repair_CS"/>
</dbReference>
<dbReference type="OrthoDB" id="10254304at2759"/>
<dbReference type="GO" id="GO:0006298">
    <property type="term" value="P:mismatch repair"/>
    <property type="evidence" value="ECO:0007669"/>
    <property type="project" value="InterPro"/>
</dbReference>
<comment type="similarity">
    <text evidence="1">Belongs to the DNA mismatch repair MutL/HexB family.</text>
</comment>
<feature type="region of interest" description="Disordered" evidence="3">
    <location>
        <begin position="565"/>
        <end position="606"/>
    </location>
</feature>
<evidence type="ECO:0000256" key="3">
    <source>
        <dbReference type="SAM" id="MobiDB-lite"/>
    </source>
</evidence>
<evidence type="ECO:0000256" key="1">
    <source>
        <dbReference type="ARBA" id="ARBA00006082"/>
    </source>
</evidence>
<dbReference type="GO" id="GO:0005524">
    <property type="term" value="F:ATP binding"/>
    <property type="evidence" value="ECO:0007669"/>
    <property type="project" value="InterPro"/>
</dbReference>
<dbReference type="SMART" id="SM00853">
    <property type="entry name" value="MutL_C"/>
    <property type="match status" value="1"/>
</dbReference>